<proteinExistence type="predicted"/>
<dbReference type="Pfam" id="PF12937">
    <property type="entry name" value="F-box-like"/>
    <property type="match status" value="1"/>
</dbReference>
<dbReference type="PANTHER" id="PTHR38926:SF70">
    <property type="entry name" value="F-BOX DOMAIN-CONTAINING PROTEIN"/>
    <property type="match status" value="1"/>
</dbReference>
<dbReference type="FunFam" id="1.20.1280.50:FF:000022">
    <property type="entry name" value="F-box protein FBW2"/>
    <property type="match status" value="1"/>
</dbReference>
<dbReference type="PANTHER" id="PTHR38926">
    <property type="entry name" value="F-BOX DOMAIN CONTAINING PROTEIN, EXPRESSED"/>
    <property type="match status" value="1"/>
</dbReference>
<name>A0A8K0ITC9_COCNU</name>
<accession>A0A8K0ITC9</accession>
<dbReference type="Proteomes" id="UP000797356">
    <property type="component" value="Chromosome 13"/>
</dbReference>
<evidence type="ECO:0000313" key="3">
    <source>
        <dbReference type="Proteomes" id="UP000797356"/>
    </source>
</evidence>
<dbReference type="FunFam" id="3.80.10.10:FF:000257">
    <property type="entry name" value="F-box protein FBW2"/>
    <property type="match status" value="1"/>
</dbReference>
<evidence type="ECO:0000259" key="1">
    <source>
        <dbReference type="Pfam" id="PF12937"/>
    </source>
</evidence>
<dbReference type="SUPFAM" id="SSF52047">
    <property type="entry name" value="RNI-like"/>
    <property type="match status" value="1"/>
</dbReference>
<organism evidence="2 3">
    <name type="scientific">Cocos nucifera</name>
    <name type="common">Coconut palm</name>
    <dbReference type="NCBI Taxonomy" id="13894"/>
    <lineage>
        <taxon>Eukaryota</taxon>
        <taxon>Viridiplantae</taxon>
        <taxon>Streptophyta</taxon>
        <taxon>Embryophyta</taxon>
        <taxon>Tracheophyta</taxon>
        <taxon>Spermatophyta</taxon>
        <taxon>Magnoliopsida</taxon>
        <taxon>Liliopsida</taxon>
        <taxon>Arecaceae</taxon>
        <taxon>Arecoideae</taxon>
        <taxon>Cocoseae</taxon>
        <taxon>Attaleinae</taxon>
        <taxon>Cocos</taxon>
    </lineage>
</organism>
<keyword evidence="3" id="KW-1185">Reference proteome</keyword>
<dbReference type="InterPro" id="IPR032675">
    <property type="entry name" value="LRR_dom_sf"/>
</dbReference>
<reference evidence="2" key="2">
    <citation type="submission" date="2019-07" db="EMBL/GenBank/DDBJ databases">
        <authorList>
            <person name="Yang Y."/>
            <person name="Bocs S."/>
            <person name="Baudouin L."/>
        </authorList>
    </citation>
    <scope>NUCLEOTIDE SEQUENCE</scope>
    <source>
        <tissue evidence="2">Spear leaf of Hainan Tall coconut</tissue>
    </source>
</reference>
<comment type="caution">
    <text evidence="2">The sequence shown here is derived from an EMBL/GenBank/DDBJ whole genome shotgun (WGS) entry which is preliminary data.</text>
</comment>
<dbReference type="OrthoDB" id="550575at2759"/>
<evidence type="ECO:0000313" key="2">
    <source>
        <dbReference type="EMBL" id="KAG1366533.1"/>
    </source>
</evidence>
<dbReference type="EMBL" id="CM017884">
    <property type="protein sequence ID" value="KAG1366533.1"/>
    <property type="molecule type" value="Genomic_DNA"/>
</dbReference>
<dbReference type="Gene3D" id="3.80.10.10">
    <property type="entry name" value="Ribonuclease Inhibitor"/>
    <property type="match status" value="1"/>
</dbReference>
<dbReference type="AlphaFoldDB" id="A0A8K0ITC9"/>
<sequence length="354" mass="39978">MSGGSNPDEMTLRCGVFVGRATGCFFSSSVENMGDSGEFRGWDELIPDALGLIFRNLSLQEILTVVPGVCRAWRRAASGPYCWQEIDIEEWSQRCKPEHLDRMLQMLIAWSSDSFRRLSVSGLPSDSLFSFIADHAGSLQTLELPRSEISDSIVEHVAPRLSNITFLDVSYCKKIGARALEAFGKHCKALVGLRRRMHPLEVADKACQDDEAHAIARTMPKLRHLEMAYHLLTTRGVLEILSQCRDLEYLDVRGCWDVKLDDKFLKERHSSLKVLGPHIVDCYERTFWDDECSDYSDSSVYSWDFMEDGIDVYEGESDHDNVWDDEQDLAGLVVRFYGGGLSLACAGFDWPPSP</sequence>
<protein>
    <submittedName>
        <fullName evidence="2">F-box protein FBW2</fullName>
    </submittedName>
</protein>
<gene>
    <name evidence="2" type="ORF">COCNU_13G003230</name>
</gene>
<dbReference type="Gene3D" id="1.20.1280.50">
    <property type="match status" value="1"/>
</dbReference>
<feature type="domain" description="F-box" evidence="1">
    <location>
        <begin position="49"/>
        <end position="88"/>
    </location>
</feature>
<reference evidence="2" key="1">
    <citation type="journal article" date="2017" name="Gigascience">
        <title>The genome draft of coconut (Cocos nucifera).</title>
        <authorList>
            <person name="Xiao Y."/>
            <person name="Xu P."/>
            <person name="Fan H."/>
            <person name="Baudouin L."/>
            <person name="Xia W."/>
            <person name="Bocs S."/>
            <person name="Xu J."/>
            <person name="Li Q."/>
            <person name="Guo A."/>
            <person name="Zhou L."/>
            <person name="Li J."/>
            <person name="Wu Y."/>
            <person name="Ma Z."/>
            <person name="Armero A."/>
            <person name="Issali A.E."/>
            <person name="Liu N."/>
            <person name="Peng M."/>
            <person name="Yang Y."/>
        </authorList>
    </citation>
    <scope>NUCLEOTIDE SEQUENCE</scope>
    <source>
        <tissue evidence="2">Spear leaf of Hainan Tall coconut</tissue>
    </source>
</reference>
<dbReference type="InterPro" id="IPR001810">
    <property type="entry name" value="F-box_dom"/>
</dbReference>